<organism evidence="4 5">
    <name type="scientific">Petrolisthes cinctipes</name>
    <name type="common">Flat porcelain crab</name>
    <dbReference type="NCBI Taxonomy" id="88211"/>
    <lineage>
        <taxon>Eukaryota</taxon>
        <taxon>Metazoa</taxon>
        <taxon>Ecdysozoa</taxon>
        <taxon>Arthropoda</taxon>
        <taxon>Crustacea</taxon>
        <taxon>Multicrustacea</taxon>
        <taxon>Malacostraca</taxon>
        <taxon>Eumalacostraca</taxon>
        <taxon>Eucarida</taxon>
        <taxon>Decapoda</taxon>
        <taxon>Pleocyemata</taxon>
        <taxon>Anomura</taxon>
        <taxon>Galatheoidea</taxon>
        <taxon>Porcellanidae</taxon>
        <taxon>Petrolisthes</taxon>
    </lineage>
</organism>
<evidence type="ECO:0000259" key="3">
    <source>
        <dbReference type="Pfam" id="PF23055"/>
    </source>
</evidence>
<proteinExistence type="predicted"/>
<accession>A0AAE1FFL2</accession>
<evidence type="ECO:0000313" key="5">
    <source>
        <dbReference type="Proteomes" id="UP001286313"/>
    </source>
</evidence>
<dbReference type="InterPro" id="IPR043502">
    <property type="entry name" value="DNA/RNA_pol_sf"/>
</dbReference>
<dbReference type="InterPro" id="IPR055469">
    <property type="entry name" value="DUF7041"/>
</dbReference>
<gene>
    <name evidence="4" type="ORF">Pcinc_021477</name>
</gene>
<dbReference type="EMBL" id="JAWQEG010002215">
    <property type="protein sequence ID" value="KAK3873509.1"/>
    <property type="molecule type" value="Genomic_DNA"/>
</dbReference>
<name>A0AAE1FFL2_PETCI</name>
<feature type="domain" description="Reverse transcriptase/retrotransposon-derived protein RNase H-like" evidence="2">
    <location>
        <begin position="279"/>
        <end position="341"/>
    </location>
</feature>
<dbReference type="SUPFAM" id="SSF56672">
    <property type="entry name" value="DNA/RNA polymerases"/>
    <property type="match status" value="1"/>
</dbReference>
<dbReference type="Pfam" id="PF23055">
    <property type="entry name" value="DUF7041"/>
    <property type="match status" value="1"/>
</dbReference>
<evidence type="ECO:0000259" key="2">
    <source>
        <dbReference type="Pfam" id="PF17919"/>
    </source>
</evidence>
<dbReference type="InterPro" id="IPR041577">
    <property type="entry name" value="RT_RNaseH_2"/>
</dbReference>
<feature type="region of interest" description="Disordered" evidence="1">
    <location>
        <begin position="216"/>
        <end position="235"/>
    </location>
</feature>
<evidence type="ECO:0000313" key="4">
    <source>
        <dbReference type="EMBL" id="KAK3873509.1"/>
    </source>
</evidence>
<sequence length="341" mass="38376">MENQTTSPAVYGPPPPFVEDSPDIWIIQLDLYFARAQIVQQEVKFQTAASLLPAHHVMEFIDMIRDPSVQAYDELCGALRSRLGKSTEENLRSILAAQQLGDRKPSQFLRHLLELTKPHITDKDSPLVREIFLQAMPDKSLPFLQFLYPETPLDTLGGTADRVVSSLNQASAAVDAVSSTEFLSNLDCPLARANSARLDKISQTLDEICHQLKRISSDSRSRSTSKHRRNFRRHSDSRDRSNKLCWYHNKFGSKANKCVLPFRPRCRQIVDNSTNLTMQGEAFNLAKTALASATSLHHPDPTAQMGLFTDASSTSMGAVLQQWHNGMWEPLAFWSRQLKNA</sequence>
<dbReference type="AlphaFoldDB" id="A0AAE1FFL2"/>
<keyword evidence="5" id="KW-1185">Reference proteome</keyword>
<dbReference type="Pfam" id="PF17919">
    <property type="entry name" value="RT_RNaseH_2"/>
    <property type="match status" value="1"/>
</dbReference>
<feature type="compositionally biased region" description="Basic residues" evidence="1">
    <location>
        <begin position="223"/>
        <end position="232"/>
    </location>
</feature>
<dbReference type="GO" id="GO:0071897">
    <property type="term" value="P:DNA biosynthetic process"/>
    <property type="evidence" value="ECO:0007669"/>
    <property type="project" value="UniProtKB-ARBA"/>
</dbReference>
<dbReference type="PANTHER" id="PTHR33327:SF3">
    <property type="entry name" value="RNA-DIRECTED DNA POLYMERASE"/>
    <property type="match status" value="1"/>
</dbReference>
<protein>
    <recommendedName>
        <fullName evidence="6">Gag protein</fullName>
    </recommendedName>
</protein>
<reference evidence="4" key="1">
    <citation type="submission" date="2023-10" db="EMBL/GenBank/DDBJ databases">
        <title>Genome assemblies of two species of porcelain crab, Petrolisthes cinctipes and Petrolisthes manimaculis (Anomura: Porcellanidae).</title>
        <authorList>
            <person name="Angst P."/>
        </authorList>
    </citation>
    <scope>NUCLEOTIDE SEQUENCE</scope>
    <source>
        <strain evidence="4">PB745_01</strain>
        <tissue evidence="4">Gill</tissue>
    </source>
</reference>
<evidence type="ECO:0000256" key="1">
    <source>
        <dbReference type="SAM" id="MobiDB-lite"/>
    </source>
</evidence>
<evidence type="ECO:0008006" key="6">
    <source>
        <dbReference type="Google" id="ProtNLM"/>
    </source>
</evidence>
<comment type="caution">
    <text evidence="4">The sequence shown here is derived from an EMBL/GenBank/DDBJ whole genome shotgun (WGS) entry which is preliminary data.</text>
</comment>
<dbReference type="PANTHER" id="PTHR33327">
    <property type="entry name" value="ENDONUCLEASE"/>
    <property type="match status" value="1"/>
</dbReference>
<dbReference type="Proteomes" id="UP001286313">
    <property type="component" value="Unassembled WGS sequence"/>
</dbReference>
<feature type="domain" description="DUF7041" evidence="3">
    <location>
        <begin position="15"/>
        <end position="95"/>
    </location>
</feature>